<dbReference type="RefSeq" id="WP_146859955.1">
    <property type="nucleotide sequence ID" value="NZ_BKAU01000001.1"/>
</dbReference>
<evidence type="ECO:0000313" key="1">
    <source>
        <dbReference type="EMBL" id="GEP95583.1"/>
    </source>
</evidence>
<reference evidence="1 2" key="1">
    <citation type="submission" date="2019-07" db="EMBL/GenBank/DDBJ databases">
        <title>Whole genome shotgun sequence of Chitinophaga cymbidii NBRC 109752.</title>
        <authorList>
            <person name="Hosoyama A."/>
            <person name="Uohara A."/>
            <person name="Ohji S."/>
            <person name="Ichikawa N."/>
        </authorList>
    </citation>
    <scope>NUCLEOTIDE SEQUENCE [LARGE SCALE GENOMIC DNA]</scope>
    <source>
        <strain evidence="1 2">NBRC 109752</strain>
    </source>
</reference>
<protein>
    <submittedName>
        <fullName evidence="1">Uncharacterized protein</fullName>
    </submittedName>
</protein>
<gene>
    <name evidence="1" type="ORF">CCY01nite_18430</name>
</gene>
<dbReference type="EMBL" id="BKAU01000001">
    <property type="protein sequence ID" value="GEP95583.1"/>
    <property type="molecule type" value="Genomic_DNA"/>
</dbReference>
<dbReference type="AlphaFoldDB" id="A0A512RIP7"/>
<sequence length="289" mass="31505">MKHYFNANKVLTLTAVAIGTITVFFACKKDDKEGGDEQRDLQVMSIAQKEAEVNVIYEDAFEVTLEASSQDNGLSGTGRKAPVSEGAQARYCETMLIGYDPTDLVTWPKTVTIDFGEGCTDAAGRTRKGLIQVVLNKPVFQQGAKATITFVDYYVNDIKVEGTQVLENLSTGYSYMVSGGKLTYPGNYVVEYSGTRTVMLKEGAETPFVLMDDVYELSGNATLKDSAITAQVATTEKLQRRLDCAHIGKGVLTITVNGHTAKLDYGNGDCDNKAMLTLNDKTKKITLPR</sequence>
<dbReference type="PROSITE" id="PS51257">
    <property type="entry name" value="PROKAR_LIPOPROTEIN"/>
    <property type="match status" value="1"/>
</dbReference>
<dbReference type="Proteomes" id="UP000321436">
    <property type="component" value="Unassembled WGS sequence"/>
</dbReference>
<comment type="caution">
    <text evidence="1">The sequence shown here is derived from an EMBL/GenBank/DDBJ whole genome shotgun (WGS) entry which is preliminary data.</text>
</comment>
<name>A0A512RIP7_9BACT</name>
<dbReference type="OrthoDB" id="1114031at2"/>
<keyword evidence="2" id="KW-1185">Reference proteome</keyword>
<organism evidence="1 2">
    <name type="scientific">Chitinophaga cymbidii</name>
    <dbReference type="NCBI Taxonomy" id="1096750"/>
    <lineage>
        <taxon>Bacteria</taxon>
        <taxon>Pseudomonadati</taxon>
        <taxon>Bacteroidota</taxon>
        <taxon>Chitinophagia</taxon>
        <taxon>Chitinophagales</taxon>
        <taxon>Chitinophagaceae</taxon>
        <taxon>Chitinophaga</taxon>
    </lineage>
</organism>
<proteinExistence type="predicted"/>
<accession>A0A512RIP7</accession>
<evidence type="ECO:0000313" key="2">
    <source>
        <dbReference type="Proteomes" id="UP000321436"/>
    </source>
</evidence>